<proteinExistence type="predicted"/>
<dbReference type="EMBL" id="GDHF01022876">
    <property type="protein sequence ID" value="JAI29438.1"/>
    <property type="molecule type" value="Transcribed_RNA"/>
</dbReference>
<feature type="region of interest" description="Disordered" evidence="1">
    <location>
        <begin position="98"/>
        <end position="117"/>
    </location>
</feature>
<feature type="compositionally biased region" description="Basic and acidic residues" evidence="1">
    <location>
        <begin position="338"/>
        <end position="357"/>
    </location>
</feature>
<feature type="region of interest" description="Disordered" evidence="1">
    <location>
        <begin position="14"/>
        <end position="78"/>
    </location>
</feature>
<dbReference type="AlphaFoldDB" id="A0A0K8USF5"/>
<feature type="compositionally biased region" description="Low complexity" evidence="1">
    <location>
        <begin position="103"/>
        <end position="116"/>
    </location>
</feature>
<protein>
    <submittedName>
        <fullName evidence="2">Uncharacterized protein</fullName>
    </submittedName>
</protein>
<feature type="compositionally biased region" description="Low complexity" evidence="1">
    <location>
        <begin position="60"/>
        <end position="73"/>
    </location>
</feature>
<reference evidence="2" key="1">
    <citation type="submission" date="2015-06" db="EMBL/GenBank/DDBJ databases">
        <authorList>
            <person name="Hoefler B.C."/>
            <person name="Straight P.D."/>
        </authorList>
    </citation>
    <scope>NUCLEOTIDE SEQUENCE</scope>
</reference>
<accession>A0A0K8USF5</accession>
<feature type="compositionally biased region" description="Polar residues" evidence="1">
    <location>
        <begin position="467"/>
        <end position="476"/>
    </location>
</feature>
<feature type="region of interest" description="Disordered" evidence="1">
    <location>
        <begin position="467"/>
        <end position="491"/>
    </location>
</feature>
<feature type="region of interest" description="Disordered" evidence="1">
    <location>
        <begin position="331"/>
        <end position="357"/>
    </location>
</feature>
<name>A0A0K8USF5_BACLA</name>
<sequence>MSDTLSRVKLQLRPVNGSVLNGNGDDKSPPSPATKLLINHGKPNYTIQRSPKAQQNGGANPSNNELQNNNRNNYYPYKSAGVKGTTGVFTNGTAIKTNGATINNNNNNNSSNSSQNGDELIIQSTKFNGVFKPANVQKLESNDEADSPVVLRRVPKPEATPAAAENGNDENVPEFILRQRRIQERLAKENILDFENRRSGYFTHVVISPSSPNRQSLVETMSSPPIVPSLEIPPPAKEAREASIVEENNAEVRAAVNDETSPHEESVAVAANAQVEEEEVAKAIEEVNKAVAGEVDDEKPEEVAVEETGAVAAEIKVDAQEQAVAERKVEEQQSVAQEENKIEVAEHKVEEQQSVTKEENKIEVVQAEEPKVEEIQTPVVTIAVTSAPLVVEEEPKELPAEAKVAHTADLAAEPQKVAEVAAHAEVVVVTTNSVEVPKENGDATAAETPKTNGHAVEEVTILHTNGVANGLTNGHATPSLPTPDPSGALGVNYEPKTVVSFSKDLDAPNKYPDTVKVTKTVEEDGDKKTVTDPATEELKELAKLKFDIKADENDVQVTPVLRTD</sequence>
<feature type="compositionally biased region" description="Polar residues" evidence="1">
    <location>
        <begin position="45"/>
        <end position="59"/>
    </location>
</feature>
<organism evidence="2">
    <name type="scientific">Bactrocera latifrons</name>
    <name type="common">Malaysian fruit fly</name>
    <name type="synonym">Chaetodacus latifrons</name>
    <dbReference type="NCBI Taxonomy" id="174628"/>
    <lineage>
        <taxon>Eukaryota</taxon>
        <taxon>Metazoa</taxon>
        <taxon>Ecdysozoa</taxon>
        <taxon>Arthropoda</taxon>
        <taxon>Hexapoda</taxon>
        <taxon>Insecta</taxon>
        <taxon>Pterygota</taxon>
        <taxon>Neoptera</taxon>
        <taxon>Endopterygota</taxon>
        <taxon>Diptera</taxon>
        <taxon>Brachycera</taxon>
        <taxon>Muscomorpha</taxon>
        <taxon>Tephritoidea</taxon>
        <taxon>Tephritidae</taxon>
        <taxon>Bactrocera</taxon>
        <taxon>Bactrocera</taxon>
    </lineage>
</organism>
<dbReference type="OrthoDB" id="7782027at2759"/>
<gene>
    <name evidence="2" type="ORF">c0_g4_i5</name>
</gene>
<evidence type="ECO:0000313" key="2">
    <source>
        <dbReference type="EMBL" id="JAI29438.1"/>
    </source>
</evidence>
<evidence type="ECO:0000256" key="1">
    <source>
        <dbReference type="SAM" id="MobiDB-lite"/>
    </source>
</evidence>